<proteinExistence type="predicted"/>
<dbReference type="Gene3D" id="1.10.1330.10">
    <property type="entry name" value="Dockerin domain"/>
    <property type="match status" value="1"/>
</dbReference>
<reference evidence="2 3" key="1">
    <citation type="submission" date="2019-02" db="EMBL/GenBank/DDBJ databases">
        <title>Deep-cultivation of Planctomycetes and their phenomic and genomic characterization uncovers novel biology.</title>
        <authorList>
            <person name="Wiegand S."/>
            <person name="Jogler M."/>
            <person name="Boedeker C."/>
            <person name="Pinto D."/>
            <person name="Vollmers J."/>
            <person name="Rivas-Marin E."/>
            <person name="Kohn T."/>
            <person name="Peeters S.H."/>
            <person name="Heuer A."/>
            <person name="Rast P."/>
            <person name="Oberbeckmann S."/>
            <person name="Bunk B."/>
            <person name="Jeske O."/>
            <person name="Meyerdierks A."/>
            <person name="Storesund J.E."/>
            <person name="Kallscheuer N."/>
            <person name="Luecker S."/>
            <person name="Lage O.M."/>
            <person name="Pohl T."/>
            <person name="Merkel B.J."/>
            <person name="Hornburger P."/>
            <person name="Mueller R.-W."/>
            <person name="Bruemmer F."/>
            <person name="Labrenz M."/>
            <person name="Spormann A.M."/>
            <person name="Op den Camp H."/>
            <person name="Overmann J."/>
            <person name="Amann R."/>
            <person name="Jetten M.S.M."/>
            <person name="Mascher T."/>
            <person name="Medema M.H."/>
            <person name="Devos D.P."/>
            <person name="Kaster A.-K."/>
            <person name="Ovreas L."/>
            <person name="Rohde M."/>
            <person name="Galperin M.Y."/>
            <person name="Jogler C."/>
        </authorList>
    </citation>
    <scope>NUCLEOTIDE SEQUENCE [LARGE SCALE GENOMIC DNA]</scope>
    <source>
        <strain evidence="2 3">HG15A2</strain>
    </source>
</reference>
<evidence type="ECO:0000313" key="2">
    <source>
        <dbReference type="EMBL" id="QDS98233.1"/>
    </source>
</evidence>
<dbReference type="RefSeq" id="WP_145059225.1">
    <property type="nucleotide sequence ID" value="NZ_CP036263.1"/>
</dbReference>
<sequence length="370" mass="39170" precursor="true">MRFWILSVTILLVAGGEAVAQLPPSSYFTIVPGDVPILLTAPHGGTLSYPFPPRSCTGSETCVLDTNTRLLAPQASDDFFALTGKRPYLIVAQGHREYIDLNRDKAASPNNAFSNPAAEPFYDFYHDAVQGFIDDIQSQYGRGLLLDIHGQSAQPGDILRGTKDGLTASDLIQEFGSDPSLNGPNSILGSLDALGYSVDPDASIPFADQVEVPGYNGGYTVQAYGSHQASGMDAIQLEFGIDYRGGSAWEATAADLAIAMRDFYGAYLAQQPGDFNGDGATDGSDFLTWQRGFGLSSGATITDGDANGDTLVNGDDLPIWKNHFGSSASGLASAAAVPEPSSLVLLFCGLIPSRQFGRRNLLPSKLGRGK</sequence>
<protein>
    <submittedName>
        <fullName evidence="2">N-formylglutamate amidohydrolase</fullName>
    </submittedName>
</protein>
<evidence type="ECO:0000313" key="3">
    <source>
        <dbReference type="Proteomes" id="UP000319852"/>
    </source>
</evidence>
<accession>A0A517MTM7</accession>
<dbReference type="KEGG" id="amob:HG15A2_15060"/>
<name>A0A517MTM7_9BACT</name>
<dbReference type="GO" id="GO:0000272">
    <property type="term" value="P:polysaccharide catabolic process"/>
    <property type="evidence" value="ECO:0007669"/>
    <property type="project" value="InterPro"/>
</dbReference>
<keyword evidence="2" id="KW-0378">Hydrolase</keyword>
<evidence type="ECO:0000256" key="1">
    <source>
        <dbReference type="SAM" id="SignalP"/>
    </source>
</evidence>
<gene>
    <name evidence="2" type="ORF">HG15A2_15060</name>
</gene>
<dbReference type="GO" id="GO:0016787">
    <property type="term" value="F:hydrolase activity"/>
    <property type="evidence" value="ECO:0007669"/>
    <property type="project" value="UniProtKB-KW"/>
</dbReference>
<dbReference type="InterPro" id="IPR036439">
    <property type="entry name" value="Dockerin_dom_sf"/>
</dbReference>
<feature type="chain" id="PRO_5022196513" evidence="1">
    <location>
        <begin position="21"/>
        <end position="370"/>
    </location>
</feature>
<dbReference type="Proteomes" id="UP000319852">
    <property type="component" value="Chromosome"/>
</dbReference>
<dbReference type="SUPFAM" id="SSF63446">
    <property type="entry name" value="Type I dockerin domain"/>
    <property type="match status" value="1"/>
</dbReference>
<keyword evidence="3" id="KW-1185">Reference proteome</keyword>
<feature type="signal peptide" evidence="1">
    <location>
        <begin position="1"/>
        <end position="20"/>
    </location>
</feature>
<organism evidence="2 3">
    <name type="scientific">Adhaeretor mobilis</name>
    <dbReference type="NCBI Taxonomy" id="1930276"/>
    <lineage>
        <taxon>Bacteria</taxon>
        <taxon>Pseudomonadati</taxon>
        <taxon>Planctomycetota</taxon>
        <taxon>Planctomycetia</taxon>
        <taxon>Pirellulales</taxon>
        <taxon>Lacipirellulaceae</taxon>
        <taxon>Adhaeretor</taxon>
    </lineage>
</organism>
<dbReference type="AlphaFoldDB" id="A0A517MTM7"/>
<keyword evidence="1" id="KW-0732">Signal</keyword>
<dbReference type="OrthoDB" id="8333609at2"/>
<dbReference type="EMBL" id="CP036263">
    <property type="protein sequence ID" value="QDS98233.1"/>
    <property type="molecule type" value="Genomic_DNA"/>
</dbReference>
<dbReference type="SUPFAM" id="SSF53187">
    <property type="entry name" value="Zn-dependent exopeptidases"/>
    <property type="match status" value="1"/>
</dbReference>
<dbReference type="Gene3D" id="3.40.630.40">
    <property type="entry name" value="Zn-dependent exopeptidases"/>
    <property type="match status" value="1"/>
</dbReference>